<keyword evidence="2" id="KW-1133">Transmembrane helix</keyword>
<accession>A0A1I7XC31</accession>
<protein>
    <submittedName>
        <fullName evidence="4">Uncharacterized protein</fullName>
    </submittedName>
</protein>
<sequence>MSVGNRVKARSFEVDINSIAQVNNHIENMQFLQICYNCVPLILVICVLALRVYIDCATARVLSYIHKPMPLSTNGVNFFNPTEDEENGSSTSSPQPAHSKAIDVLESLNNCSLKSVDSEVFDNGPFRPSYAIGSYVDHGTSPYEISSTPIEVNESRKHRTIEISNRARLESQNDTLCLSPKSAGVPEEMEPRCKSPQLVEMHTFRDAIDVNYQRMAITGEELSGVCYSFSDYSQSSFFDTICHSTIVKGFYIIYYYSDKWKKPEWFEQFKEFAANTSFNPPEPPKDHWGLEQELPKFDVKYILKRNNGVVDVCSEDGNVDPKFAKFYITKEQFLTDTERLTQMIVDGPL</sequence>
<dbReference type="WBParaSite" id="Hba_15249">
    <property type="protein sequence ID" value="Hba_15249"/>
    <property type="gene ID" value="Hba_15249"/>
</dbReference>
<dbReference type="Proteomes" id="UP000095283">
    <property type="component" value="Unplaced"/>
</dbReference>
<dbReference type="AlphaFoldDB" id="A0A1I7XC31"/>
<feature type="transmembrane region" description="Helical" evidence="2">
    <location>
        <begin position="34"/>
        <end position="54"/>
    </location>
</feature>
<keyword evidence="2" id="KW-0812">Transmembrane</keyword>
<name>A0A1I7XC31_HETBA</name>
<keyword evidence="3" id="KW-1185">Reference proteome</keyword>
<keyword evidence="2" id="KW-0472">Membrane</keyword>
<evidence type="ECO:0000256" key="1">
    <source>
        <dbReference type="SAM" id="MobiDB-lite"/>
    </source>
</evidence>
<evidence type="ECO:0000313" key="4">
    <source>
        <dbReference type="WBParaSite" id="Hba_15249"/>
    </source>
</evidence>
<evidence type="ECO:0000313" key="3">
    <source>
        <dbReference type="Proteomes" id="UP000095283"/>
    </source>
</evidence>
<reference evidence="4" key="1">
    <citation type="submission" date="2016-11" db="UniProtKB">
        <authorList>
            <consortium name="WormBaseParasite"/>
        </authorList>
    </citation>
    <scope>IDENTIFICATION</scope>
</reference>
<evidence type="ECO:0000256" key="2">
    <source>
        <dbReference type="SAM" id="Phobius"/>
    </source>
</evidence>
<proteinExistence type="predicted"/>
<organism evidence="3 4">
    <name type="scientific">Heterorhabditis bacteriophora</name>
    <name type="common">Entomopathogenic nematode worm</name>
    <dbReference type="NCBI Taxonomy" id="37862"/>
    <lineage>
        <taxon>Eukaryota</taxon>
        <taxon>Metazoa</taxon>
        <taxon>Ecdysozoa</taxon>
        <taxon>Nematoda</taxon>
        <taxon>Chromadorea</taxon>
        <taxon>Rhabditida</taxon>
        <taxon>Rhabditina</taxon>
        <taxon>Rhabditomorpha</taxon>
        <taxon>Strongyloidea</taxon>
        <taxon>Heterorhabditidae</taxon>
        <taxon>Heterorhabditis</taxon>
    </lineage>
</organism>
<feature type="region of interest" description="Disordered" evidence="1">
    <location>
        <begin position="76"/>
        <end position="98"/>
    </location>
</feature>